<dbReference type="PANTHER" id="PTHR11113">
    <property type="entry name" value="N-ACETYLGLUCOSAMINE-6-PHOSPHATE DEACETYLASE"/>
    <property type="match status" value="1"/>
</dbReference>
<keyword evidence="8" id="KW-1185">Reference proteome</keyword>
<keyword evidence="4 5" id="KW-0119">Carbohydrate metabolism</keyword>
<name>A0ABW4TUR6_9SPHN</name>
<dbReference type="InterPro" id="IPR032466">
    <property type="entry name" value="Metal_Hydrolase"/>
</dbReference>
<dbReference type="SUPFAM" id="SSF51338">
    <property type="entry name" value="Composite domain of metallo-dependent hydrolases"/>
    <property type="match status" value="1"/>
</dbReference>
<dbReference type="CDD" id="cd00854">
    <property type="entry name" value="NagA"/>
    <property type="match status" value="1"/>
</dbReference>
<comment type="similarity">
    <text evidence="1 5">Belongs to the metallo-dependent hydrolases superfamily. NagA family.</text>
</comment>
<dbReference type="NCBIfam" id="TIGR00221">
    <property type="entry name" value="nagA"/>
    <property type="match status" value="1"/>
</dbReference>
<protein>
    <submittedName>
        <fullName evidence="7">N-acetylglucosamine-6-phosphate deacetylase</fullName>
        <ecNumber evidence="7">3.5.1.25</ecNumber>
    </submittedName>
</protein>
<evidence type="ECO:0000256" key="4">
    <source>
        <dbReference type="ARBA" id="ARBA00023277"/>
    </source>
</evidence>
<dbReference type="InterPro" id="IPR006680">
    <property type="entry name" value="Amidohydro-rel"/>
</dbReference>
<dbReference type="PANTHER" id="PTHR11113:SF14">
    <property type="entry name" value="N-ACETYLGLUCOSAMINE-6-PHOSPHATE DEACETYLASE"/>
    <property type="match status" value="1"/>
</dbReference>
<accession>A0ABW4TUR6</accession>
<reference evidence="8" key="1">
    <citation type="journal article" date="2019" name="Int. J. Syst. Evol. Microbiol.">
        <title>The Global Catalogue of Microorganisms (GCM) 10K type strain sequencing project: providing services to taxonomists for standard genome sequencing and annotation.</title>
        <authorList>
            <consortium name="The Broad Institute Genomics Platform"/>
            <consortium name="The Broad Institute Genome Sequencing Center for Infectious Disease"/>
            <person name="Wu L."/>
            <person name="Ma J."/>
        </authorList>
    </citation>
    <scope>NUCLEOTIDE SEQUENCE [LARGE SCALE GENOMIC DNA]</scope>
    <source>
        <strain evidence="8">CGMCC 1.12702</strain>
    </source>
</reference>
<dbReference type="GO" id="GO:0008448">
    <property type="term" value="F:N-acetylglucosamine-6-phosphate deacetylase activity"/>
    <property type="evidence" value="ECO:0007669"/>
    <property type="project" value="UniProtKB-EC"/>
</dbReference>
<dbReference type="PIRSF" id="PIRSF038994">
    <property type="entry name" value="NagA"/>
    <property type="match status" value="1"/>
</dbReference>
<dbReference type="Gene3D" id="3.20.20.140">
    <property type="entry name" value="Metal-dependent hydrolases"/>
    <property type="match status" value="1"/>
</dbReference>
<dbReference type="InterPro" id="IPR003764">
    <property type="entry name" value="GlcNAc_6-P_deAcase"/>
</dbReference>
<dbReference type="Proteomes" id="UP001597400">
    <property type="component" value="Unassembled WGS sequence"/>
</dbReference>
<keyword evidence="2" id="KW-0479">Metal-binding</keyword>
<evidence type="ECO:0000313" key="8">
    <source>
        <dbReference type="Proteomes" id="UP001597400"/>
    </source>
</evidence>
<dbReference type="EMBL" id="JBHUGS010000002">
    <property type="protein sequence ID" value="MFD1950430.1"/>
    <property type="molecule type" value="Genomic_DNA"/>
</dbReference>
<comment type="caution">
    <text evidence="7">The sequence shown here is derived from an EMBL/GenBank/DDBJ whole genome shotgun (WGS) entry which is preliminary data.</text>
</comment>
<dbReference type="SUPFAM" id="SSF51556">
    <property type="entry name" value="Metallo-dependent hydrolases"/>
    <property type="match status" value="1"/>
</dbReference>
<sequence>MMQALVGARIVLADRVVEEQALVLDGARIAGLVSVDALPAGCAVQALDGGWLLPGFIDTQVNGGGDVLFNDQPSVAGIRTIAAAHRRFGTTGILPTLISDYPDVVDAAIAAGEAALAERVPGVLGLHIEGPHLNAARKGIHDAARFAVIDAEAVARLLSPTRGRRIVTLAPELAAAGTVRTLADAGVLVCAGHSVADYDQTRAALDEGLAGFTHLFNAMTQFASRAPGMVGAALEDRTSHFGLIVDGLHVHPAALRVALLARGIAGAMLVTDAMPPVGGTRDAFTLMGQAIRVVDGTCSGPDGTLAGSALTMIDALCNAMDMLGRDIVDASRMASGNPARFLRIDGETGTIAAGLRADLVHIDAERQVCATWIAGDPMDHRA</sequence>
<evidence type="ECO:0000256" key="3">
    <source>
        <dbReference type="ARBA" id="ARBA00022801"/>
    </source>
</evidence>
<evidence type="ECO:0000259" key="6">
    <source>
        <dbReference type="Pfam" id="PF01979"/>
    </source>
</evidence>
<dbReference type="RefSeq" id="WP_380928502.1">
    <property type="nucleotide sequence ID" value="NZ_JBHUGS010000002.1"/>
</dbReference>
<dbReference type="InterPro" id="IPR011059">
    <property type="entry name" value="Metal-dep_hydrolase_composite"/>
</dbReference>
<evidence type="ECO:0000256" key="5">
    <source>
        <dbReference type="PIRNR" id="PIRNR038994"/>
    </source>
</evidence>
<dbReference type="Gene3D" id="2.30.40.10">
    <property type="entry name" value="Urease, subunit C, domain 1"/>
    <property type="match status" value="1"/>
</dbReference>
<proteinExistence type="inferred from homology"/>
<gene>
    <name evidence="7" type="primary">nagA</name>
    <name evidence="7" type="ORF">ACFSGX_06580</name>
</gene>
<evidence type="ECO:0000313" key="7">
    <source>
        <dbReference type="EMBL" id="MFD1950430.1"/>
    </source>
</evidence>
<organism evidence="7 8">
    <name type="scientific">Sphingomonas arantia</name>
    <dbReference type="NCBI Taxonomy" id="1460676"/>
    <lineage>
        <taxon>Bacteria</taxon>
        <taxon>Pseudomonadati</taxon>
        <taxon>Pseudomonadota</taxon>
        <taxon>Alphaproteobacteria</taxon>
        <taxon>Sphingomonadales</taxon>
        <taxon>Sphingomonadaceae</taxon>
        <taxon>Sphingomonas</taxon>
    </lineage>
</organism>
<feature type="domain" description="Amidohydrolase-related" evidence="6">
    <location>
        <begin position="52"/>
        <end position="370"/>
    </location>
</feature>
<keyword evidence="3 5" id="KW-0378">Hydrolase</keyword>
<dbReference type="EC" id="3.5.1.25" evidence="7"/>
<evidence type="ECO:0000256" key="1">
    <source>
        <dbReference type="ARBA" id="ARBA00010716"/>
    </source>
</evidence>
<dbReference type="Pfam" id="PF01979">
    <property type="entry name" value="Amidohydro_1"/>
    <property type="match status" value="1"/>
</dbReference>
<evidence type="ECO:0000256" key="2">
    <source>
        <dbReference type="ARBA" id="ARBA00022723"/>
    </source>
</evidence>